<evidence type="ECO:0000313" key="5">
    <source>
        <dbReference type="Proteomes" id="UP000475325"/>
    </source>
</evidence>
<protein>
    <submittedName>
        <fullName evidence="4">Uncharacterized protein</fullName>
    </submittedName>
</protein>
<evidence type="ECO:0000313" key="6">
    <source>
        <dbReference type="Proteomes" id="UP000480548"/>
    </source>
</evidence>
<dbReference type="EMBL" id="WIQZ01000043">
    <property type="protein sequence ID" value="KAF3132706.1"/>
    <property type="molecule type" value="Genomic_DNA"/>
</dbReference>
<feature type="region of interest" description="Disordered" evidence="1">
    <location>
        <begin position="180"/>
        <end position="215"/>
    </location>
</feature>
<evidence type="ECO:0000256" key="1">
    <source>
        <dbReference type="SAM" id="MobiDB-lite"/>
    </source>
</evidence>
<sequence length="254" mass="26707">MPTLQSGSLASCALGCLSSSDVRTLTGCEAETCYCNNSTNLQILNDCVDKSCPKGVQGTDRDDPFFGESYCSKSNSGMTINQVDTSTSLVQLNSVSSSRLLSSTVSSSVVTTTATANNGAAATAVNTTLPEINTGTMPPFPSERKPAAAIIGGAIGGISAVICITTITIHKVRNRRRRKRALARPAEPQERNFDSGYEVNGISGAGGDEGSQSTWSGGSIVSFVLDGRNRRDTGKDETEYRFKTNIALDSVLKV</sequence>
<evidence type="ECO:0000313" key="3">
    <source>
        <dbReference type="EMBL" id="KAF3098210.1"/>
    </source>
</evidence>
<dbReference type="AlphaFoldDB" id="A0A7C8JUQ2"/>
<organism evidence="4 6">
    <name type="scientific">Orbilia oligospora</name>
    <name type="common">Nematode-trapping fungus</name>
    <name type="synonym">Arthrobotrys oligospora</name>
    <dbReference type="NCBI Taxonomy" id="2813651"/>
    <lineage>
        <taxon>Eukaryota</taxon>
        <taxon>Fungi</taxon>
        <taxon>Dikarya</taxon>
        <taxon>Ascomycota</taxon>
        <taxon>Pezizomycotina</taxon>
        <taxon>Orbiliomycetes</taxon>
        <taxon>Orbiliales</taxon>
        <taxon>Orbiliaceae</taxon>
        <taxon>Orbilia</taxon>
    </lineage>
</organism>
<gene>
    <name evidence="3" type="ORF">TWF102_006196</name>
    <name evidence="4" type="ORF">TWF703_007172</name>
</gene>
<keyword evidence="2" id="KW-0472">Membrane</keyword>
<keyword evidence="2" id="KW-0812">Transmembrane</keyword>
<reference evidence="5 6" key="1">
    <citation type="submission" date="2019-06" db="EMBL/GenBank/DDBJ databases">
        <authorList>
            <person name="Palmer J.M."/>
        </authorList>
    </citation>
    <scope>NUCLEOTIDE SEQUENCE [LARGE SCALE GENOMIC DNA]</scope>
    <source>
        <strain evidence="3 5">TWF102</strain>
        <strain evidence="4 6">TWF703</strain>
    </source>
</reference>
<comment type="caution">
    <text evidence="4">The sequence shown here is derived from an EMBL/GenBank/DDBJ whole genome shotgun (WGS) entry which is preliminary data.</text>
</comment>
<dbReference type="Proteomes" id="UP000475325">
    <property type="component" value="Unassembled WGS sequence"/>
</dbReference>
<proteinExistence type="predicted"/>
<dbReference type="EMBL" id="WIQW01000032">
    <property type="protein sequence ID" value="KAF3098210.1"/>
    <property type="molecule type" value="Genomic_DNA"/>
</dbReference>
<name>A0A7C8JUQ2_ORBOL</name>
<accession>A0A7C8JUQ2</accession>
<dbReference type="Proteomes" id="UP000480548">
    <property type="component" value="Unassembled WGS sequence"/>
</dbReference>
<feature type="transmembrane region" description="Helical" evidence="2">
    <location>
        <begin position="147"/>
        <end position="170"/>
    </location>
</feature>
<evidence type="ECO:0000256" key="2">
    <source>
        <dbReference type="SAM" id="Phobius"/>
    </source>
</evidence>
<keyword evidence="2" id="KW-1133">Transmembrane helix</keyword>
<evidence type="ECO:0000313" key="4">
    <source>
        <dbReference type="EMBL" id="KAF3132706.1"/>
    </source>
</evidence>